<dbReference type="InterPro" id="IPR006553">
    <property type="entry name" value="Leu-rich_rpt_Cys-con_subtyp"/>
</dbReference>
<dbReference type="PANTHER" id="PTHR13382">
    <property type="entry name" value="MITOCHONDRIAL ATP SYNTHASE COUPLING FACTOR B"/>
    <property type="match status" value="1"/>
</dbReference>
<evidence type="ECO:0000256" key="1">
    <source>
        <dbReference type="ARBA" id="ARBA00004430"/>
    </source>
</evidence>
<comment type="caution">
    <text evidence="3">The sequence shown here is derived from an EMBL/GenBank/DDBJ whole genome shotgun (WGS) entry which is preliminary data.</text>
</comment>
<dbReference type="InterPro" id="IPR050648">
    <property type="entry name" value="F-box_LRR-repeat"/>
</dbReference>
<dbReference type="SUPFAM" id="SSF52047">
    <property type="entry name" value="RNI-like"/>
    <property type="match status" value="1"/>
</dbReference>
<evidence type="ECO:0000313" key="4">
    <source>
        <dbReference type="Proteomes" id="UP001055712"/>
    </source>
</evidence>
<evidence type="ECO:0000313" key="3">
    <source>
        <dbReference type="EMBL" id="KAI3426060.1"/>
    </source>
</evidence>
<evidence type="ECO:0000256" key="2">
    <source>
        <dbReference type="SAM" id="MobiDB-lite"/>
    </source>
</evidence>
<name>A0A9D4YTW3_CHLVU</name>
<dbReference type="Gene3D" id="3.80.10.10">
    <property type="entry name" value="Ribonuclease Inhibitor"/>
    <property type="match status" value="4"/>
</dbReference>
<dbReference type="OrthoDB" id="423607at2759"/>
<accession>A0A9D4YTW3</accession>
<organism evidence="3 4">
    <name type="scientific">Chlorella vulgaris</name>
    <name type="common">Green alga</name>
    <dbReference type="NCBI Taxonomy" id="3077"/>
    <lineage>
        <taxon>Eukaryota</taxon>
        <taxon>Viridiplantae</taxon>
        <taxon>Chlorophyta</taxon>
        <taxon>core chlorophytes</taxon>
        <taxon>Trebouxiophyceae</taxon>
        <taxon>Chlorellales</taxon>
        <taxon>Chlorellaceae</taxon>
        <taxon>Chlorella clade</taxon>
        <taxon>Chlorella</taxon>
    </lineage>
</organism>
<dbReference type="EMBL" id="SIDB01000011">
    <property type="protein sequence ID" value="KAI3426060.1"/>
    <property type="molecule type" value="Genomic_DNA"/>
</dbReference>
<gene>
    <name evidence="3" type="ORF">D9Q98_008028</name>
</gene>
<dbReference type="Proteomes" id="UP001055712">
    <property type="component" value="Unassembled WGS sequence"/>
</dbReference>
<dbReference type="InterPro" id="IPR032675">
    <property type="entry name" value="LRR_dom_sf"/>
</dbReference>
<proteinExistence type="predicted"/>
<feature type="region of interest" description="Disordered" evidence="2">
    <location>
        <begin position="1"/>
        <end position="24"/>
    </location>
</feature>
<feature type="compositionally biased region" description="Basic residues" evidence="2">
    <location>
        <begin position="747"/>
        <end position="757"/>
    </location>
</feature>
<sequence>MASPVGPEAGLEPSDEASRASGSLKDAVQHQEEPLVCLLALPDFLLDSIIGHLALASDVCSVAAACAPLRQLCCTTRLPGVTSFVVDRWTPGLSASLHWAATWCVQLQQLDLSGATACSDADLLPLTQLSTLTSLQLGGLWRIQGTTARPGAAGRGGSASLEVLSAILGSNRGLLSLDLSGTAVPVGAALAAALAQVPGGRASKGKPAFGLRDVRLAGCRRAGGGGVGTLRHMLTKCCALTRLDLSGCRWITSGSLPQDNGNPESDTTALGQMPLRHVSFAGCELLTGIGWLLSSWQDLETLDLSGTAVGEADVYHIASSCASLRSLNLSRCTNMPGCALDYLQHLEAVMLGCLRELRLADLAWVTPERLKPLLDKLSHTCPALNLQLDLSGCGGVSDSSLLCLVDPASQLPVPEQEGDRSYRYPDSGSSVAIEELRLSGSPALTAEGLLRVARSLGQPSCPPPLTALRHLDVSHVRCLRSKTAASDAARLAAQALATLCEAAGPSLRVLSLDGCFAGYGLLPLLARCCTGLETLSLVGCTGLRNADLQALTTLHTLRDLALGGSNLSWHEHHALAGLSGLTRLHIARRPFLTDAQLAPLLAANRSSLVRLELAGCAALTDDALLPLLHSGQAGGEHGVGSSDTRPRRQQQRPRLQACHLVCCEGLTGASLRHLVGLRSLRLTGSPAISESAIQAACICCTQLTLLELPNHIGRGAVPVAPANAASHLLGLQVLGGEEEGGGGGRGSRWRRRAGRLQ</sequence>
<feature type="region of interest" description="Disordered" evidence="2">
    <location>
        <begin position="738"/>
        <end position="757"/>
    </location>
</feature>
<protein>
    <submittedName>
        <fullName evidence="3">Uncharacterized protein</fullName>
    </submittedName>
</protein>
<comment type="subcellular location">
    <subcellularLocation>
        <location evidence="1">Cytoplasm</location>
        <location evidence="1">Cytoskeleton</location>
        <location evidence="1">Cilium axoneme</location>
    </subcellularLocation>
</comment>
<dbReference type="AlphaFoldDB" id="A0A9D4YTW3"/>
<dbReference type="SMART" id="SM00367">
    <property type="entry name" value="LRR_CC"/>
    <property type="match status" value="9"/>
</dbReference>
<reference evidence="3" key="1">
    <citation type="journal article" date="2019" name="Plant J.">
        <title>Chlorella vulgaris genome assembly and annotation reveals the molecular basis for metabolic acclimation to high light conditions.</title>
        <authorList>
            <person name="Cecchin M."/>
            <person name="Marcolungo L."/>
            <person name="Rossato M."/>
            <person name="Girolomoni L."/>
            <person name="Cosentino E."/>
            <person name="Cuine S."/>
            <person name="Li-Beisson Y."/>
            <person name="Delledonne M."/>
            <person name="Ballottari M."/>
        </authorList>
    </citation>
    <scope>NUCLEOTIDE SEQUENCE</scope>
    <source>
        <strain evidence="3">211/11P</strain>
    </source>
</reference>
<keyword evidence="4" id="KW-1185">Reference proteome</keyword>
<dbReference type="GO" id="GO:0005930">
    <property type="term" value="C:axoneme"/>
    <property type="evidence" value="ECO:0007669"/>
    <property type="project" value="UniProtKB-SubCell"/>
</dbReference>
<reference evidence="3" key="2">
    <citation type="submission" date="2020-11" db="EMBL/GenBank/DDBJ databases">
        <authorList>
            <person name="Cecchin M."/>
            <person name="Marcolungo L."/>
            <person name="Rossato M."/>
            <person name="Girolomoni L."/>
            <person name="Cosentino E."/>
            <person name="Cuine S."/>
            <person name="Li-Beisson Y."/>
            <person name="Delledonne M."/>
            <person name="Ballottari M."/>
        </authorList>
    </citation>
    <scope>NUCLEOTIDE SEQUENCE</scope>
    <source>
        <strain evidence="3">211/11P</strain>
        <tissue evidence="3">Whole cell</tissue>
    </source>
</reference>